<dbReference type="Proteomes" id="UP000054166">
    <property type="component" value="Unassembled WGS sequence"/>
</dbReference>
<gene>
    <name evidence="1" type="ORF">PILCRDRAFT_234160</name>
</gene>
<dbReference type="InParanoid" id="A0A0C3CG05"/>
<dbReference type="AlphaFoldDB" id="A0A0C3CG05"/>
<name>A0A0C3CG05_PILCF</name>
<evidence type="ECO:0000313" key="2">
    <source>
        <dbReference type="Proteomes" id="UP000054166"/>
    </source>
</evidence>
<sequence length="112" mass="13776">MINDRIRQKPPLVVSREITASDVIQILRWFRRLFSARVVVCTYRGCLSVSHYYYYSQSEFPAEIQIHCRRYPRLFWYSYNSYGSKHRCMKPPTWYYRCYTNHYPDLPADEHY</sequence>
<reference evidence="1 2" key="1">
    <citation type="submission" date="2014-04" db="EMBL/GenBank/DDBJ databases">
        <authorList>
            <consortium name="DOE Joint Genome Institute"/>
            <person name="Kuo A."/>
            <person name="Tarkka M."/>
            <person name="Buscot F."/>
            <person name="Kohler A."/>
            <person name="Nagy L.G."/>
            <person name="Floudas D."/>
            <person name="Copeland A."/>
            <person name="Barry K.W."/>
            <person name="Cichocki N."/>
            <person name="Veneault-Fourrey C."/>
            <person name="LaButti K."/>
            <person name="Lindquist E.A."/>
            <person name="Lipzen A."/>
            <person name="Lundell T."/>
            <person name="Morin E."/>
            <person name="Murat C."/>
            <person name="Sun H."/>
            <person name="Tunlid A."/>
            <person name="Henrissat B."/>
            <person name="Grigoriev I.V."/>
            <person name="Hibbett D.S."/>
            <person name="Martin F."/>
            <person name="Nordberg H.P."/>
            <person name="Cantor M.N."/>
            <person name="Hua S.X."/>
        </authorList>
    </citation>
    <scope>NUCLEOTIDE SEQUENCE [LARGE SCALE GENOMIC DNA]</scope>
    <source>
        <strain evidence="1 2">F 1598</strain>
    </source>
</reference>
<protein>
    <submittedName>
        <fullName evidence="1">Uncharacterized protein</fullName>
    </submittedName>
</protein>
<dbReference type="EMBL" id="KN832976">
    <property type="protein sequence ID" value="KIM88672.1"/>
    <property type="molecule type" value="Genomic_DNA"/>
</dbReference>
<organism evidence="1 2">
    <name type="scientific">Piloderma croceum (strain F 1598)</name>
    <dbReference type="NCBI Taxonomy" id="765440"/>
    <lineage>
        <taxon>Eukaryota</taxon>
        <taxon>Fungi</taxon>
        <taxon>Dikarya</taxon>
        <taxon>Basidiomycota</taxon>
        <taxon>Agaricomycotina</taxon>
        <taxon>Agaricomycetes</taxon>
        <taxon>Agaricomycetidae</taxon>
        <taxon>Atheliales</taxon>
        <taxon>Atheliaceae</taxon>
        <taxon>Piloderma</taxon>
    </lineage>
</organism>
<evidence type="ECO:0000313" key="1">
    <source>
        <dbReference type="EMBL" id="KIM88672.1"/>
    </source>
</evidence>
<proteinExistence type="predicted"/>
<reference evidence="2" key="2">
    <citation type="submission" date="2015-01" db="EMBL/GenBank/DDBJ databases">
        <title>Evolutionary Origins and Diversification of the Mycorrhizal Mutualists.</title>
        <authorList>
            <consortium name="DOE Joint Genome Institute"/>
            <consortium name="Mycorrhizal Genomics Consortium"/>
            <person name="Kohler A."/>
            <person name="Kuo A."/>
            <person name="Nagy L.G."/>
            <person name="Floudas D."/>
            <person name="Copeland A."/>
            <person name="Barry K.W."/>
            <person name="Cichocki N."/>
            <person name="Veneault-Fourrey C."/>
            <person name="LaButti K."/>
            <person name="Lindquist E.A."/>
            <person name="Lipzen A."/>
            <person name="Lundell T."/>
            <person name="Morin E."/>
            <person name="Murat C."/>
            <person name="Riley R."/>
            <person name="Ohm R."/>
            <person name="Sun H."/>
            <person name="Tunlid A."/>
            <person name="Henrissat B."/>
            <person name="Grigoriev I.V."/>
            <person name="Hibbett D.S."/>
            <person name="Martin F."/>
        </authorList>
    </citation>
    <scope>NUCLEOTIDE SEQUENCE [LARGE SCALE GENOMIC DNA]</scope>
    <source>
        <strain evidence="2">F 1598</strain>
    </source>
</reference>
<accession>A0A0C3CG05</accession>
<keyword evidence="2" id="KW-1185">Reference proteome</keyword>
<dbReference type="HOGENOM" id="CLU_2146802_0_0_1"/>